<dbReference type="Gene3D" id="1.10.443.10">
    <property type="entry name" value="Intergrase catalytic core"/>
    <property type="match status" value="1"/>
</dbReference>
<dbReference type="RefSeq" id="WP_118406895.1">
    <property type="nucleotide sequence ID" value="NZ_CAXSTY010000008.1"/>
</dbReference>
<organism evidence="4 5">
    <name type="scientific">Alistipes shahii</name>
    <dbReference type="NCBI Taxonomy" id="328814"/>
    <lineage>
        <taxon>Bacteria</taxon>
        <taxon>Pseudomonadati</taxon>
        <taxon>Bacteroidota</taxon>
        <taxon>Bacteroidia</taxon>
        <taxon>Bacteroidales</taxon>
        <taxon>Rikenellaceae</taxon>
        <taxon>Alistipes</taxon>
    </lineage>
</organism>
<dbReference type="GO" id="GO:0003677">
    <property type="term" value="F:DNA binding"/>
    <property type="evidence" value="ECO:0007669"/>
    <property type="project" value="UniProtKB-KW"/>
</dbReference>
<evidence type="ECO:0000256" key="2">
    <source>
        <dbReference type="ARBA" id="ARBA00023172"/>
    </source>
</evidence>
<evidence type="ECO:0000313" key="5">
    <source>
        <dbReference type="Proteomes" id="UP000322658"/>
    </source>
</evidence>
<dbReference type="AlphaFoldDB" id="A0A5B3GU42"/>
<reference evidence="4 5" key="1">
    <citation type="journal article" date="2019" name="Nat. Med.">
        <title>A library of human gut bacterial isolates paired with longitudinal multiomics data enables mechanistic microbiome research.</title>
        <authorList>
            <person name="Poyet M."/>
            <person name="Groussin M."/>
            <person name="Gibbons S.M."/>
            <person name="Avila-Pacheco J."/>
            <person name="Jiang X."/>
            <person name="Kearney S.M."/>
            <person name="Perrotta A.R."/>
            <person name="Berdy B."/>
            <person name="Zhao S."/>
            <person name="Lieberman T.D."/>
            <person name="Swanson P.K."/>
            <person name="Smith M."/>
            <person name="Roesemann S."/>
            <person name="Alexander J.E."/>
            <person name="Rich S.A."/>
            <person name="Livny J."/>
            <person name="Vlamakis H."/>
            <person name="Clish C."/>
            <person name="Bullock K."/>
            <person name="Deik A."/>
            <person name="Scott J."/>
            <person name="Pierce K.A."/>
            <person name="Xavier R.J."/>
            <person name="Alm E.J."/>
        </authorList>
    </citation>
    <scope>NUCLEOTIDE SEQUENCE [LARGE SCALE GENOMIC DNA]</scope>
    <source>
        <strain evidence="4 5">BIOML-A1</strain>
    </source>
</reference>
<keyword evidence="2" id="KW-0233">DNA recombination</keyword>
<dbReference type="InterPro" id="IPR010998">
    <property type="entry name" value="Integrase_recombinase_N"/>
</dbReference>
<dbReference type="Pfam" id="PF13102">
    <property type="entry name" value="Phage_int_SAM_5"/>
    <property type="match status" value="1"/>
</dbReference>
<evidence type="ECO:0000313" key="4">
    <source>
        <dbReference type="EMBL" id="KAA2377245.1"/>
    </source>
</evidence>
<keyword evidence="1" id="KW-0238">DNA-binding</keyword>
<dbReference type="InterPro" id="IPR013762">
    <property type="entry name" value="Integrase-like_cat_sf"/>
</dbReference>
<dbReference type="Gene3D" id="1.10.150.130">
    <property type="match status" value="1"/>
</dbReference>
<dbReference type="InterPro" id="IPR050090">
    <property type="entry name" value="Tyrosine_recombinase_XerCD"/>
</dbReference>
<protein>
    <submittedName>
        <fullName evidence="4">Site-specific integrase</fullName>
    </submittedName>
</protein>
<gene>
    <name evidence="4" type="ORF">F2Y07_03345</name>
</gene>
<dbReference type="GO" id="GO:0006310">
    <property type="term" value="P:DNA recombination"/>
    <property type="evidence" value="ECO:0007669"/>
    <property type="project" value="UniProtKB-KW"/>
</dbReference>
<proteinExistence type="predicted"/>
<dbReference type="SUPFAM" id="SSF56349">
    <property type="entry name" value="DNA breaking-rejoining enzymes"/>
    <property type="match status" value="1"/>
</dbReference>
<sequence length="460" mass="52624">MPTTFKPVVYADNKRQDGTYNVKIRVTHRRQTLKLSTNMYVAAHQMTRALKLKDQSIIDEAKRIIDNWRAIVGRLGAAADVMTVRQVVDYIKQTEQNNMAFELDFIAYGRKKAETMRPGTGIGYQIALNALVRYIGTETLDISRINARFLTGFEQFIEAEPVLTHSRKGAIRQLHKTKKGGRAISSYLACVRHIHNLAKQEFNDEELGVIRIPQSPFKTYKVKQPPKVKKRAVSPDILQQIINLGDEPRRAGSISDFTRRDLARDCFLLSFGLAGMNAADLLSCPAQPLDGDVIIYNRQKTASRREDEAEMHIRIEPQIAPLVEKYKDPMGKRLFRFHLHYSTGNTFNCALNQGLKRIDAALRAIRDADQRQNDATGEDRPLPEHITFYAARHSWATIARSAALKIDKYTVHEALNHVDADMKITDRYIDRDWSVIWQANAKVLGLLDWSELKKREENRK</sequence>
<comment type="caution">
    <text evidence="4">The sequence shown here is derived from an EMBL/GenBank/DDBJ whole genome shotgun (WGS) entry which is preliminary data.</text>
</comment>
<dbReference type="EMBL" id="VVXJ01000005">
    <property type="protein sequence ID" value="KAA2377245.1"/>
    <property type="molecule type" value="Genomic_DNA"/>
</dbReference>
<evidence type="ECO:0000259" key="3">
    <source>
        <dbReference type="Pfam" id="PF13102"/>
    </source>
</evidence>
<dbReference type="PANTHER" id="PTHR30349">
    <property type="entry name" value="PHAGE INTEGRASE-RELATED"/>
    <property type="match status" value="1"/>
</dbReference>
<feature type="domain" description="Phage integrase SAM-like" evidence="3">
    <location>
        <begin position="111"/>
        <end position="201"/>
    </location>
</feature>
<dbReference type="Proteomes" id="UP000322658">
    <property type="component" value="Unassembled WGS sequence"/>
</dbReference>
<name>A0A5B3GU42_9BACT</name>
<evidence type="ECO:0000256" key="1">
    <source>
        <dbReference type="ARBA" id="ARBA00023125"/>
    </source>
</evidence>
<dbReference type="PANTHER" id="PTHR30349:SF64">
    <property type="entry name" value="PROPHAGE INTEGRASE INTD-RELATED"/>
    <property type="match status" value="1"/>
</dbReference>
<dbReference type="InterPro" id="IPR011010">
    <property type="entry name" value="DNA_brk_join_enz"/>
</dbReference>
<dbReference type="InterPro" id="IPR025269">
    <property type="entry name" value="SAM-like_dom"/>
</dbReference>
<dbReference type="GO" id="GO:0015074">
    <property type="term" value="P:DNA integration"/>
    <property type="evidence" value="ECO:0007669"/>
    <property type="project" value="InterPro"/>
</dbReference>
<accession>A0A5B3GU42</accession>